<dbReference type="InterPro" id="IPR008243">
    <property type="entry name" value="Chorismate_mutase_AroH"/>
</dbReference>
<dbReference type="PANTHER" id="PTHR21164:SF0">
    <property type="entry name" value="CHORISMATE MUTASE AROH"/>
    <property type="match status" value="1"/>
</dbReference>
<dbReference type="PANTHER" id="PTHR21164">
    <property type="entry name" value="CHORISMATE MUTASE"/>
    <property type="match status" value="1"/>
</dbReference>
<dbReference type="SUPFAM" id="SSF55298">
    <property type="entry name" value="YjgF-like"/>
    <property type="match status" value="1"/>
</dbReference>
<dbReference type="PIRSF" id="PIRSF005965">
    <property type="entry name" value="Chor_mut_AroH"/>
    <property type="match status" value="1"/>
</dbReference>
<organism evidence="3 4">
    <name type="scientific">Kitasatospora arboriphila</name>
    <dbReference type="NCBI Taxonomy" id="258052"/>
    <lineage>
        <taxon>Bacteria</taxon>
        <taxon>Bacillati</taxon>
        <taxon>Actinomycetota</taxon>
        <taxon>Actinomycetes</taxon>
        <taxon>Kitasatosporales</taxon>
        <taxon>Streptomycetaceae</taxon>
        <taxon>Kitasatospora</taxon>
    </lineage>
</organism>
<proteinExistence type="predicted"/>
<name>A0ABN1TAY1_9ACTN</name>
<sequence>MRAVRGAIQVDRDDPVEVMDATRLLLQEIIEANSLVPDDLVSILFTATPDLRSGFPARAARDLGLTDVPLMCAQEMDVDGGLPRTVRVLVTAETPLPRDRVRHVYLGGARALRPDLAQPMAGAR</sequence>
<gene>
    <name evidence="3" type="primary">aroH</name>
    <name evidence="3" type="ORF">GCM10009663_08970</name>
</gene>
<comment type="catalytic activity">
    <reaction evidence="2">
        <text>chorismate = prephenate</text>
        <dbReference type="Rhea" id="RHEA:13897"/>
        <dbReference type="ChEBI" id="CHEBI:29748"/>
        <dbReference type="ChEBI" id="CHEBI:29934"/>
        <dbReference type="EC" id="5.4.99.5"/>
    </reaction>
</comment>
<dbReference type="Proteomes" id="UP001499987">
    <property type="component" value="Unassembled WGS sequence"/>
</dbReference>
<reference evidence="3 4" key="1">
    <citation type="journal article" date="2019" name="Int. J. Syst. Evol. Microbiol.">
        <title>The Global Catalogue of Microorganisms (GCM) 10K type strain sequencing project: providing services to taxonomists for standard genome sequencing and annotation.</title>
        <authorList>
            <consortium name="The Broad Institute Genomics Platform"/>
            <consortium name="The Broad Institute Genome Sequencing Center for Infectious Disease"/>
            <person name="Wu L."/>
            <person name="Ma J."/>
        </authorList>
    </citation>
    <scope>NUCLEOTIDE SEQUENCE [LARGE SCALE GENOMIC DNA]</scope>
    <source>
        <strain evidence="3 4">JCM 13002</strain>
    </source>
</reference>
<keyword evidence="2" id="KW-0413">Isomerase</keyword>
<dbReference type="PROSITE" id="PS51167">
    <property type="entry name" value="CHORISMATE_MUT_1"/>
    <property type="match status" value="1"/>
</dbReference>
<accession>A0ABN1TAY1</accession>
<dbReference type="NCBIfam" id="TIGR01796">
    <property type="entry name" value="CM_mono_aroH"/>
    <property type="match status" value="1"/>
</dbReference>
<comment type="caution">
    <text evidence="3">The sequence shown here is derived from an EMBL/GenBank/DDBJ whole genome shotgun (WGS) entry which is preliminary data.</text>
</comment>
<dbReference type="EMBL" id="BAAALD010000005">
    <property type="protein sequence ID" value="GAA1071782.1"/>
    <property type="molecule type" value="Genomic_DNA"/>
</dbReference>
<evidence type="ECO:0000313" key="3">
    <source>
        <dbReference type="EMBL" id="GAA1071782.1"/>
    </source>
</evidence>
<evidence type="ECO:0000256" key="2">
    <source>
        <dbReference type="PROSITE-ProRule" id="PRU00514"/>
    </source>
</evidence>
<dbReference type="EC" id="5.4.99.5" evidence="1 2"/>
<dbReference type="InterPro" id="IPR035959">
    <property type="entry name" value="RutC-like_sf"/>
</dbReference>
<dbReference type="RefSeq" id="WP_344622144.1">
    <property type="nucleotide sequence ID" value="NZ_BAAALD010000005.1"/>
</dbReference>
<dbReference type="Gene3D" id="3.30.1330.40">
    <property type="entry name" value="RutC-like"/>
    <property type="match status" value="1"/>
</dbReference>
<evidence type="ECO:0000313" key="4">
    <source>
        <dbReference type="Proteomes" id="UP001499987"/>
    </source>
</evidence>
<evidence type="ECO:0000256" key="1">
    <source>
        <dbReference type="NCBIfam" id="TIGR01796"/>
    </source>
</evidence>
<dbReference type="Pfam" id="PF07736">
    <property type="entry name" value="CM_1"/>
    <property type="match status" value="1"/>
</dbReference>
<keyword evidence="2" id="KW-0028">Amino-acid biosynthesis</keyword>
<dbReference type="CDD" id="cd02185">
    <property type="entry name" value="AroH"/>
    <property type="match status" value="1"/>
</dbReference>
<protein>
    <recommendedName>
        <fullName evidence="1 2">chorismate mutase</fullName>
        <ecNumber evidence="1 2">5.4.99.5</ecNumber>
    </recommendedName>
</protein>
<keyword evidence="4" id="KW-1185">Reference proteome</keyword>
<keyword evidence="2" id="KW-0057">Aromatic amino acid biosynthesis</keyword>